<proteinExistence type="predicted"/>
<keyword evidence="3" id="KW-1185">Reference proteome</keyword>
<evidence type="ECO:0000313" key="4">
    <source>
        <dbReference type="WBParaSite" id="EVEC_0000530001-mRNA-1"/>
    </source>
</evidence>
<name>A0A0N4V521_ENTVE</name>
<dbReference type="Proteomes" id="UP000274131">
    <property type="component" value="Unassembled WGS sequence"/>
</dbReference>
<dbReference type="WBParaSite" id="EVEC_0000530001-mRNA-1">
    <property type="protein sequence ID" value="EVEC_0000530001-mRNA-1"/>
    <property type="gene ID" value="EVEC_0000530001"/>
</dbReference>
<evidence type="ECO:0000313" key="3">
    <source>
        <dbReference type="Proteomes" id="UP000274131"/>
    </source>
</evidence>
<protein>
    <submittedName>
        <fullName evidence="4">Reverse transcriptase domain-containing protein</fullName>
    </submittedName>
</protein>
<dbReference type="AlphaFoldDB" id="A0A0N4V521"/>
<organism evidence="4">
    <name type="scientific">Enterobius vermicularis</name>
    <name type="common">Human pinworm</name>
    <dbReference type="NCBI Taxonomy" id="51028"/>
    <lineage>
        <taxon>Eukaryota</taxon>
        <taxon>Metazoa</taxon>
        <taxon>Ecdysozoa</taxon>
        <taxon>Nematoda</taxon>
        <taxon>Chromadorea</taxon>
        <taxon>Rhabditida</taxon>
        <taxon>Spirurina</taxon>
        <taxon>Oxyuridomorpha</taxon>
        <taxon>Oxyuroidea</taxon>
        <taxon>Oxyuridae</taxon>
        <taxon>Enterobius</taxon>
    </lineage>
</organism>
<dbReference type="EMBL" id="UXUI01008004">
    <property type="protein sequence ID" value="VDD90180.1"/>
    <property type="molecule type" value="Genomic_DNA"/>
</dbReference>
<evidence type="ECO:0000256" key="1">
    <source>
        <dbReference type="SAM" id="MobiDB-lite"/>
    </source>
</evidence>
<feature type="compositionally biased region" description="Basic and acidic residues" evidence="1">
    <location>
        <begin position="130"/>
        <end position="143"/>
    </location>
</feature>
<reference evidence="4" key="1">
    <citation type="submission" date="2017-02" db="UniProtKB">
        <authorList>
            <consortium name="WormBaseParasite"/>
        </authorList>
    </citation>
    <scope>IDENTIFICATION</scope>
</reference>
<evidence type="ECO:0000313" key="2">
    <source>
        <dbReference type="EMBL" id="VDD90180.1"/>
    </source>
</evidence>
<gene>
    <name evidence="2" type="ORF">EVEC_LOCUS4931</name>
</gene>
<feature type="region of interest" description="Disordered" evidence="1">
    <location>
        <begin position="104"/>
        <end position="144"/>
    </location>
</feature>
<reference evidence="2 3" key="2">
    <citation type="submission" date="2018-10" db="EMBL/GenBank/DDBJ databases">
        <authorList>
            <consortium name="Pathogen Informatics"/>
        </authorList>
    </citation>
    <scope>NUCLEOTIDE SEQUENCE [LARGE SCALE GENOMIC DNA]</scope>
</reference>
<sequence>MKIEPQAKLDPTMHTVTKYSGVVPGVMRAKCGKVMYTMKTKADYKQRKSRFRVSRACLQMRFEDDVGHELDRRIGLDLFKIAVRLDGKDRKKVQKEALEVVARHPEDQGSFTAPTKKGTVEGRAANGKGTETDGRGERQREGDGSGDPFSLLAYMRVYVYLKTLAWVCPRALNEKLAFLGEDIGLFPCSCSLWYAFVLAERG</sequence>
<accession>A0A0N4V521</accession>